<dbReference type="SUPFAM" id="SSF81606">
    <property type="entry name" value="PP2C-like"/>
    <property type="match status" value="1"/>
</dbReference>
<dbReference type="OrthoDB" id="9811749at2"/>
<dbReference type="PROSITE" id="PS50110">
    <property type="entry name" value="RESPONSE_REGULATORY"/>
    <property type="match status" value="1"/>
</dbReference>
<feature type="modified residue" description="4-aspartylphosphate" evidence="2">
    <location>
        <position position="189"/>
    </location>
</feature>
<feature type="domain" description="Response regulatory" evidence="3">
    <location>
        <begin position="141"/>
        <end position="256"/>
    </location>
</feature>
<protein>
    <recommendedName>
        <fullName evidence="3">Response regulatory domain-containing protein</fullName>
    </recommendedName>
</protein>
<dbReference type="InterPro" id="IPR011006">
    <property type="entry name" value="CheY-like_superfamily"/>
</dbReference>
<dbReference type="InterPro" id="IPR050595">
    <property type="entry name" value="Bact_response_regulator"/>
</dbReference>
<dbReference type="SMART" id="SM00448">
    <property type="entry name" value="REC"/>
    <property type="match status" value="1"/>
</dbReference>
<organism evidence="4 5">
    <name type="scientific">Photobacterium marinum</name>
    <dbReference type="NCBI Taxonomy" id="1056511"/>
    <lineage>
        <taxon>Bacteria</taxon>
        <taxon>Pseudomonadati</taxon>
        <taxon>Pseudomonadota</taxon>
        <taxon>Gammaproteobacteria</taxon>
        <taxon>Vibrionales</taxon>
        <taxon>Vibrionaceae</taxon>
        <taxon>Photobacterium</taxon>
    </lineage>
</organism>
<evidence type="ECO:0000313" key="4">
    <source>
        <dbReference type="EMBL" id="ELR64130.1"/>
    </source>
</evidence>
<evidence type="ECO:0000256" key="1">
    <source>
        <dbReference type="ARBA" id="ARBA00022553"/>
    </source>
</evidence>
<dbReference type="InterPro" id="IPR001789">
    <property type="entry name" value="Sig_transdc_resp-reg_receiver"/>
</dbReference>
<dbReference type="PANTHER" id="PTHR44591:SF3">
    <property type="entry name" value="RESPONSE REGULATORY DOMAIN-CONTAINING PROTEIN"/>
    <property type="match status" value="1"/>
</dbReference>
<dbReference type="PATRIC" id="fig|1056511.3.peg.3874"/>
<sequence>MKQLLFQRQFSLSYENLRLIRRFFSDKAQALHLNQELVQNIKLVCSEYCANLLEHQEQTASQVTISYGKSDGHYFLSILDNGSAWQHQTEQLQSAELPAQLMENGMGLGLIQATFPVFNYKSSRNHNIITFRIPVLQHRKQIVIVDDSQSQLTLLAHFLEQDYQLALFSKASEALQWLEKNHCDLVLTDLHMPDINGFDFRQRVAAIQHHRLLPFIFLSADTVSETLYAAAQSGIDDFLAKPISKAHLSSVLSRVLERHHHLLTAFEETLQQQLNTQSYHSDLTTISNQVQLLVNQEPCISGDFIMQQKLSDGSQLLLLGDQMGHGIAAKANGAISFGYVMGLLQNPETTPKQVCRVLNQYFFHATEKSNLICLVLLHIRSNNALTVYNAGMPCPLFFPSQHQPSSKHQIVDTSMGLLGLFDNLEPAHWQTPISSGDSLHCFSDGLAETPFCKSELDELYRLSAQERHQHLWQSAKQNPEDDCTLVTVIFN</sequence>
<dbReference type="PANTHER" id="PTHR44591">
    <property type="entry name" value="STRESS RESPONSE REGULATOR PROTEIN 1"/>
    <property type="match status" value="1"/>
</dbReference>
<dbReference type="GO" id="GO:0000160">
    <property type="term" value="P:phosphorelay signal transduction system"/>
    <property type="evidence" value="ECO:0007669"/>
    <property type="project" value="InterPro"/>
</dbReference>
<dbReference type="InterPro" id="IPR003594">
    <property type="entry name" value="HATPase_dom"/>
</dbReference>
<accession>L8J5K2</accession>
<keyword evidence="5" id="KW-1185">Reference proteome</keyword>
<dbReference type="Proteomes" id="UP000011134">
    <property type="component" value="Unassembled WGS sequence"/>
</dbReference>
<proteinExistence type="predicted"/>
<dbReference type="Pfam" id="PF00072">
    <property type="entry name" value="Response_reg"/>
    <property type="match status" value="1"/>
</dbReference>
<dbReference type="SMART" id="SM00331">
    <property type="entry name" value="PP2C_SIG"/>
    <property type="match status" value="1"/>
</dbReference>
<dbReference type="SUPFAM" id="SSF55874">
    <property type="entry name" value="ATPase domain of HSP90 chaperone/DNA topoisomerase II/histidine kinase"/>
    <property type="match status" value="1"/>
</dbReference>
<dbReference type="Gene3D" id="3.30.565.10">
    <property type="entry name" value="Histidine kinase-like ATPase, C-terminal domain"/>
    <property type="match status" value="1"/>
</dbReference>
<dbReference type="AlphaFoldDB" id="L8J5K2"/>
<dbReference type="SUPFAM" id="SSF52172">
    <property type="entry name" value="CheY-like"/>
    <property type="match status" value="1"/>
</dbReference>
<dbReference type="InterPro" id="IPR036457">
    <property type="entry name" value="PPM-type-like_dom_sf"/>
</dbReference>
<dbReference type="Gene3D" id="3.40.50.2300">
    <property type="match status" value="1"/>
</dbReference>
<keyword evidence="1 2" id="KW-0597">Phosphoprotein</keyword>
<dbReference type="RefSeq" id="WP_007468803.1">
    <property type="nucleotide sequence ID" value="NZ_AMZO01000032.1"/>
</dbReference>
<comment type="caution">
    <text evidence="4">The sequence shown here is derived from an EMBL/GenBank/DDBJ whole genome shotgun (WGS) entry which is preliminary data.</text>
</comment>
<evidence type="ECO:0000259" key="3">
    <source>
        <dbReference type="PROSITE" id="PS50110"/>
    </source>
</evidence>
<dbReference type="Gene3D" id="3.60.40.10">
    <property type="entry name" value="PPM-type phosphatase domain"/>
    <property type="match status" value="1"/>
</dbReference>
<evidence type="ECO:0000313" key="5">
    <source>
        <dbReference type="Proteomes" id="UP000011134"/>
    </source>
</evidence>
<dbReference type="InterPro" id="IPR001932">
    <property type="entry name" value="PPM-type_phosphatase-like_dom"/>
</dbReference>
<evidence type="ECO:0000256" key="2">
    <source>
        <dbReference type="PROSITE-ProRule" id="PRU00169"/>
    </source>
</evidence>
<gene>
    <name evidence="4" type="ORF">C942_02950</name>
</gene>
<dbReference type="Pfam" id="PF07228">
    <property type="entry name" value="SpoIIE"/>
    <property type="match status" value="1"/>
</dbReference>
<reference evidence="4 5" key="1">
    <citation type="submission" date="2012-12" db="EMBL/GenBank/DDBJ databases">
        <title>Genome Assembly of Photobacterium sp. AK15.</title>
        <authorList>
            <person name="Khatri I."/>
            <person name="Vaidya B."/>
            <person name="Srinivas T.N.R."/>
            <person name="Subramanian S."/>
            <person name="Pinnaka A."/>
        </authorList>
    </citation>
    <scope>NUCLEOTIDE SEQUENCE [LARGE SCALE GENOMIC DNA]</scope>
    <source>
        <strain evidence="4 5">AK15</strain>
    </source>
</reference>
<dbReference type="InterPro" id="IPR036890">
    <property type="entry name" value="HATPase_C_sf"/>
</dbReference>
<name>L8J5K2_9GAMM</name>
<dbReference type="EMBL" id="AMZO01000032">
    <property type="protein sequence ID" value="ELR64130.1"/>
    <property type="molecule type" value="Genomic_DNA"/>
</dbReference>
<dbReference type="Pfam" id="PF13581">
    <property type="entry name" value="HATPase_c_2"/>
    <property type="match status" value="1"/>
</dbReference>